<name>A0A914AMK1_PATMI</name>
<dbReference type="GO" id="GO:0043161">
    <property type="term" value="P:proteasome-mediated ubiquitin-dependent protein catabolic process"/>
    <property type="evidence" value="ECO:0007669"/>
    <property type="project" value="TreeGrafter"/>
</dbReference>
<dbReference type="AlphaFoldDB" id="A0A914AMK1"/>
<dbReference type="GO" id="GO:0000209">
    <property type="term" value="P:protein polyubiquitination"/>
    <property type="evidence" value="ECO:0007669"/>
    <property type="project" value="TreeGrafter"/>
</dbReference>
<dbReference type="Proteomes" id="UP000887568">
    <property type="component" value="Unplaced"/>
</dbReference>
<dbReference type="PANTHER" id="PTHR24104">
    <property type="entry name" value="E3 UBIQUITIN-PROTEIN LIGASE NHLRC1-RELATED"/>
    <property type="match status" value="1"/>
</dbReference>
<dbReference type="PANTHER" id="PTHR24104:SF25">
    <property type="entry name" value="PROTEIN LIN-41"/>
    <property type="match status" value="1"/>
</dbReference>
<reference evidence="1" key="1">
    <citation type="submission" date="2022-11" db="UniProtKB">
        <authorList>
            <consortium name="EnsemblMetazoa"/>
        </authorList>
    </citation>
    <scope>IDENTIFICATION</scope>
</reference>
<evidence type="ECO:0000313" key="2">
    <source>
        <dbReference type="Proteomes" id="UP000887568"/>
    </source>
</evidence>
<keyword evidence="2" id="KW-1185">Reference proteome</keyword>
<dbReference type="GO" id="GO:0061630">
    <property type="term" value="F:ubiquitin protein ligase activity"/>
    <property type="evidence" value="ECO:0007669"/>
    <property type="project" value="TreeGrafter"/>
</dbReference>
<dbReference type="Gene3D" id="2.120.10.30">
    <property type="entry name" value="TolB, C-terminal domain"/>
    <property type="match status" value="1"/>
</dbReference>
<sequence>MTQWLGMCLDASAFNPIIGVSINSISGSVRASAEKTTEVAGSSGQEAIRGEPTTGPIKPIFGRGKRVSSGRGHWELFREIKFEGCAHSCYLAIAARDDEIAVADMYGNRVVIFSIDGKQKSTIQLQKCPRGIAVEPIHNRFVVIETYDPKVKVFNSDNSLAYEFPTVPADEVGKPHSPRTRGVAVKKDGTILVTYDQGWVYTEHKPSNGELLRTVPVKLCPAQLAVDNKDRVIISNYGARPFVAVTDGSSYTLFTIEPTILGKPAKYCLDVYADSSG</sequence>
<dbReference type="EnsemblMetazoa" id="XM_038208731.1">
    <property type="protein sequence ID" value="XP_038064659.1"/>
    <property type="gene ID" value="LOC119735042"/>
</dbReference>
<protein>
    <submittedName>
        <fullName evidence="1">Uncharacterized protein</fullName>
    </submittedName>
</protein>
<dbReference type="InterPro" id="IPR011042">
    <property type="entry name" value="6-blade_b-propeller_TolB-like"/>
</dbReference>
<dbReference type="RefSeq" id="XP_038064659.1">
    <property type="nucleotide sequence ID" value="XM_038208731.1"/>
</dbReference>
<dbReference type="SUPFAM" id="SSF101898">
    <property type="entry name" value="NHL repeat"/>
    <property type="match status" value="1"/>
</dbReference>
<organism evidence="1 2">
    <name type="scientific">Patiria miniata</name>
    <name type="common">Bat star</name>
    <name type="synonym">Asterina miniata</name>
    <dbReference type="NCBI Taxonomy" id="46514"/>
    <lineage>
        <taxon>Eukaryota</taxon>
        <taxon>Metazoa</taxon>
        <taxon>Echinodermata</taxon>
        <taxon>Eleutherozoa</taxon>
        <taxon>Asterozoa</taxon>
        <taxon>Asteroidea</taxon>
        <taxon>Valvatacea</taxon>
        <taxon>Valvatida</taxon>
        <taxon>Asterinidae</taxon>
        <taxon>Patiria</taxon>
    </lineage>
</organism>
<evidence type="ECO:0000313" key="1">
    <source>
        <dbReference type="EnsemblMetazoa" id="XP_038064659.1"/>
    </source>
</evidence>
<accession>A0A914AMK1</accession>
<proteinExistence type="predicted"/>
<dbReference type="GO" id="GO:0008270">
    <property type="term" value="F:zinc ion binding"/>
    <property type="evidence" value="ECO:0007669"/>
    <property type="project" value="UniProtKB-KW"/>
</dbReference>
<dbReference type="GeneID" id="119735042"/>
<dbReference type="InterPro" id="IPR050952">
    <property type="entry name" value="TRIM-NHL_E3_ligases"/>
</dbReference>